<feature type="repeat" description="ANK" evidence="3">
    <location>
        <begin position="170"/>
        <end position="202"/>
    </location>
</feature>
<dbReference type="Proteomes" id="UP000494165">
    <property type="component" value="Unassembled WGS sequence"/>
</dbReference>
<dbReference type="SUPFAM" id="SSF48403">
    <property type="entry name" value="Ankyrin repeat"/>
    <property type="match status" value="1"/>
</dbReference>
<feature type="repeat" description="ANK" evidence="3">
    <location>
        <begin position="379"/>
        <end position="411"/>
    </location>
</feature>
<organism evidence="4 5">
    <name type="scientific">Cloeon dipterum</name>
    <dbReference type="NCBI Taxonomy" id="197152"/>
    <lineage>
        <taxon>Eukaryota</taxon>
        <taxon>Metazoa</taxon>
        <taxon>Ecdysozoa</taxon>
        <taxon>Arthropoda</taxon>
        <taxon>Hexapoda</taxon>
        <taxon>Insecta</taxon>
        <taxon>Pterygota</taxon>
        <taxon>Palaeoptera</taxon>
        <taxon>Ephemeroptera</taxon>
        <taxon>Pisciforma</taxon>
        <taxon>Baetidae</taxon>
        <taxon>Cloeon</taxon>
    </lineage>
</organism>
<dbReference type="SMART" id="SM00248">
    <property type="entry name" value="ANK"/>
    <property type="match status" value="10"/>
</dbReference>
<dbReference type="Gene3D" id="1.25.40.20">
    <property type="entry name" value="Ankyrin repeat-containing domain"/>
    <property type="match status" value="3"/>
</dbReference>
<evidence type="ECO:0000313" key="5">
    <source>
        <dbReference type="Proteomes" id="UP000494165"/>
    </source>
</evidence>
<dbReference type="EMBL" id="CADEPI010000178">
    <property type="protein sequence ID" value="CAB3379112.1"/>
    <property type="molecule type" value="Genomic_DNA"/>
</dbReference>
<reference evidence="4 5" key="1">
    <citation type="submission" date="2020-04" db="EMBL/GenBank/DDBJ databases">
        <authorList>
            <person name="Alioto T."/>
            <person name="Alioto T."/>
            <person name="Gomez Garrido J."/>
        </authorList>
    </citation>
    <scope>NUCLEOTIDE SEQUENCE [LARGE SCALE GENOMIC DNA]</scope>
</reference>
<evidence type="ECO:0000256" key="1">
    <source>
        <dbReference type="ARBA" id="ARBA00022737"/>
    </source>
</evidence>
<evidence type="ECO:0000256" key="3">
    <source>
        <dbReference type="PROSITE-ProRule" id="PRU00023"/>
    </source>
</evidence>
<name>A0A8S1D5T5_9INSE</name>
<dbReference type="PROSITE" id="PS50088">
    <property type="entry name" value="ANK_REPEAT"/>
    <property type="match status" value="3"/>
</dbReference>
<dbReference type="InterPro" id="IPR002110">
    <property type="entry name" value="Ankyrin_rpt"/>
</dbReference>
<gene>
    <name evidence="4" type="ORF">CLODIP_2_CD09440</name>
</gene>
<accession>A0A8S1D5T5</accession>
<dbReference type="AlphaFoldDB" id="A0A8S1D5T5"/>
<feature type="repeat" description="ANK" evidence="3">
    <location>
        <begin position="70"/>
        <end position="104"/>
    </location>
</feature>
<dbReference type="PANTHER" id="PTHR24123:SF33">
    <property type="entry name" value="PROTEIN HOS4"/>
    <property type="match status" value="1"/>
</dbReference>
<dbReference type="Pfam" id="PF12796">
    <property type="entry name" value="Ank_2"/>
    <property type="match status" value="3"/>
</dbReference>
<evidence type="ECO:0000256" key="2">
    <source>
        <dbReference type="ARBA" id="ARBA00023043"/>
    </source>
</evidence>
<comment type="caution">
    <text evidence="4">The sequence shown here is derived from an EMBL/GenBank/DDBJ whole genome shotgun (WGS) entry which is preliminary data.</text>
</comment>
<evidence type="ECO:0000313" key="4">
    <source>
        <dbReference type="EMBL" id="CAB3379112.1"/>
    </source>
</evidence>
<keyword evidence="2 3" id="KW-0040">ANK repeat</keyword>
<dbReference type="PANTHER" id="PTHR24123">
    <property type="entry name" value="ANKYRIN REPEAT-CONTAINING"/>
    <property type="match status" value="1"/>
</dbReference>
<dbReference type="InterPro" id="IPR051165">
    <property type="entry name" value="Multifunctional_ANK_Repeat"/>
</dbReference>
<dbReference type="OrthoDB" id="10252328at2759"/>
<keyword evidence="1" id="KW-0677">Repeat</keyword>
<proteinExistence type="predicted"/>
<protein>
    <submittedName>
        <fullName evidence="4">Uncharacterized protein</fullName>
    </submittedName>
</protein>
<keyword evidence="5" id="KW-1185">Reference proteome</keyword>
<sequence>MASTDLDQFIQTLASLLSISTSQNSTRENPVTENKLRLSPLQMAAIFDEVEKCERLVSEGEDLHAKCQVSGATLLHFAAVNLINGPELIEFFASRGLKVNAKDKNGKEPIHYAIRAKNFAVANELLKRRPGEEKSKNNNLLHFCVSENDLELAKLALESDKETLFAYGELGRNVIHLAAGYADAEMCVWLLGAGADARALSKDGYADSALHYAALNTGHGQEIVAYFVSTLGHDVNAKDDLRFTPLFYALGVENLAAAEILISLGADLKCKLENGENVMHYCIRRNRQKSAKFVHAKEPQLVKQAKADGRSCLHLAAQHADLNLCNWLVHECGVDALAWCTRRQKSVLHYAAGNTRHGKDIISCFVAKFALHLNGRDKNGWTPLRHAFHAENVDAAEELLTLGADSKVKRGADNLNPFCVRLS</sequence>
<dbReference type="InterPro" id="IPR036770">
    <property type="entry name" value="Ankyrin_rpt-contain_sf"/>
</dbReference>